<feature type="compositionally biased region" description="Basic and acidic residues" evidence="1">
    <location>
        <begin position="85"/>
        <end position="106"/>
    </location>
</feature>
<evidence type="ECO:0000313" key="3">
    <source>
        <dbReference type="Proteomes" id="UP000252519"/>
    </source>
</evidence>
<organism evidence="2 3">
    <name type="scientific">Ancylostoma caninum</name>
    <name type="common">Dog hookworm</name>
    <dbReference type="NCBI Taxonomy" id="29170"/>
    <lineage>
        <taxon>Eukaryota</taxon>
        <taxon>Metazoa</taxon>
        <taxon>Ecdysozoa</taxon>
        <taxon>Nematoda</taxon>
        <taxon>Chromadorea</taxon>
        <taxon>Rhabditida</taxon>
        <taxon>Rhabditina</taxon>
        <taxon>Rhabditomorpha</taxon>
        <taxon>Strongyloidea</taxon>
        <taxon>Ancylostomatidae</taxon>
        <taxon>Ancylostomatinae</taxon>
        <taxon>Ancylostoma</taxon>
    </lineage>
</organism>
<evidence type="ECO:0000313" key="2">
    <source>
        <dbReference type="EMBL" id="RCN49257.1"/>
    </source>
</evidence>
<dbReference type="EMBL" id="JOJR01000036">
    <property type="protein sequence ID" value="RCN49257.1"/>
    <property type="molecule type" value="Genomic_DNA"/>
</dbReference>
<sequence>MEDTKFEKVYPKEIQTDAVNQVYRRCRLTAYATKACSANYNACLMTRNADDCTREMKECSTGCVAINATTHCDFALNSFIEKLDRKKKPEEPGMPKPVPEKPKPEEPQEPGTITRATRVGGTLKPHTPESSLGDKASSKLSETSSSRGFLNDTFALVIILIVLLSVSVSCSASCCCTHPKLFPYCDAPPKPRKTNILLHKENTHTVPVNKKPGVCCSFCSRRTPIEQ</sequence>
<reference evidence="2 3" key="1">
    <citation type="submission" date="2014-10" db="EMBL/GenBank/DDBJ databases">
        <title>Draft genome of the hookworm Ancylostoma caninum.</title>
        <authorList>
            <person name="Mitreva M."/>
        </authorList>
    </citation>
    <scope>NUCLEOTIDE SEQUENCE [LARGE SCALE GENOMIC DNA]</scope>
    <source>
        <strain evidence="2 3">Baltimore</strain>
    </source>
</reference>
<keyword evidence="3" id="KW-1185">Reference proteome</keyword>
<gene>
    <name evidence="2" type="ORF">ANCCAN_04672</name>
</gene>
<dbReference type="AlphaFoldDB" id="A0A368H1Y7"/>
<accession>A0A368H1Y7</accession>
<dbReference type="OrthoDB" id="5907109at2759"/>
<name>A0A368H1Y7_ANCCA</name>
<proteinExistence type="predicted"/>
<feature type="region of interest" description="Disordered" evidence="1">
    <location>
        <begin position="85"/>
        <end position="142"/>
    </location>
</feature>
<protein>
    <submittedName>
        <fullName evidence="2">Uncharacterized protein</fullName>
    </submittedName>
</protein>
<evidence type="ECO:0000256" key="1">
    <source>
        <dbReference type="SAM" id="MobiDB-lite"/>
    </source>
</evidence>
<comment type="caution">
    <text evidence="2">The sequence shown here is derived from an EMBL/GenBank/DDBJ whole genome shotgun (WGS) entry which is preliminary data.</text>
</comment>
<dbReference type="Proteomes" id="UP000252519">
    <property type="component" value="Unassembled WGS sequence"/>
</dbReference>